<dbReference type="EMBL" id="UOFS01000005">
    <property type="protein sequence ID" value="VAW90981.1"/>
    <property type="molecule type" value="Genomic_DNA"/>
</dbReference>
<proteinExistence type="predicted"/>
<evidence type="ECO:0000313" key="6">
    <source>
        <dbReference type="EMBL" id="VAW90981.1"/>
    </source>
</evidence>
<reference evidence="6" key="1">
    <citation type="submission" date="2018-06" db="EMBL/GenBank/DDBJ databases">
        <authorList>
            <person name="Zhirakovskaya E."/>
        </authorList>
    </citation>
    <scope>NUCLEOTIDE SEQUENCE</scope>
</reference>
<dbReference type="InterPro" id="IPR036909">
    <property type="entry name" value="Cyt_c-like_dom_sf"/>
</dbReference>
<keyword evidence="4" id="KW-0472">Membrane</keyword>
<keyword evidence="3" id="KW-0408">Iron</keyword>
<dbReference type="GO" id="GO:0009055">
    <property type="term" value="F:electron transfer activity"/>
    <property type="evidence" value="ECO:0007669"/>
    <property type="project" value="InterPro"/>
</dbReference>
<dbReference type="SUPFAM" id="SSF46626">
    <property type="entry name" value="Cytochrome c"/>
    <property type="match status" value="1"/>
</dbReference>
<sequence>MIKTVVFLLLVVLIGGPLFIWFGVYNIAATDKHWDITNELIKIVKERSIEVRAEDIIEPTNLSNPERIAKAAANYQEMCAACHLAPGINKSEINDGLYPKPPIFFKAAHGTHDNKDNFWVIKNGIKLTGMPAWGGSHSDDEIWSLVAFINKLNAMSSAEYKKLTSVKTGNHGHTGGHK</sequence>
<evidence type="ECO:0000259" key="5">
    <source>
        <dbReference type="PROSITE" id="PS51007"/>
    </source>
</evidence>
<keyword evidence="4" id="KW-1133">Transmembrane helix</keyword>
<dbReference type="Pfam" id="PF13442">
    <property type="entry name" value="Cytochrome_CBB3"/>
    <property type="match status" value="1"/>
</dbReference>
<evidence type="ECO:0000256" key="3">
    <source>
        <dbReference type="ARBA" id="ARBA00023004"/>
    </source>
</evidence>
<gene>
    <name evidence="6" type="ORF">MNBD_GAMMA22-3015</name>
</gene>
<dbReference type="PROSITE" id="PS51007">
    <property type="entry name" value="CYTC"/>
    <property type="match status" value="1"/>
</dbReference>
<name>A0A3B0ZH56_9ZZZZ</name>
<dbReference type="InterPro" id="IPR009056">
    <property type="entry name" value="Cyt_c-like_dom"/>
</dbReference>
<organism evidence="6">
    <name type="scientific">hydrothermal vent metagenome</name>
    <dbReference type="NCBI Taxonomy" id="652676"/>
    <lineage>
        <taxon>unclassified sequences</taxon>
        <taxon>metagenomes</taxon>
        <taxon>ecological metagenomes</taxon>
    </lineage>
</organism>
<evidence type="ECO:0000256" key="2">
    <source>
        <dbReference type="ARBA" id="ARBA00022723"/>
    </source>
</evidence>
<evidence type="ECO:0000256" key="1">
    <source>
        <dbReference type="ARBA" id="ARBA00022617"/>
    </source>
</evidence>
<dbReference type="AlphaFoldDB" id="A0A3B0ZH56"/>
<keyword evidence="1" id="KW-0349">Heme</keyword>
<dbReference type="Gene3D" id="1.10.760.10">
    <property type="entry name" value="Cytochrome c-like domain"/>
    <property type="match status" value="1"/>
</dbReference>
<keyword evidence="4" id="KW-0812">Transmembrane</keyword>
<accession>A0A3B0ZH56</accession>
<feature type="domain" description="Cytochrome c" evidence="5">
    <location>
        <begin position="66"/>
        <end position="153"/>
    </location>
</feature>
<dbReference type="GO" id="GO:0020037">
    <property type="term" value="F:heme binding"/>
    <property type="evidence" value="ECO:0007669"/>
    <property type="project" value="InterPro"/>
</dbReference>
<keyword evidence="2" id="KW-0479">Metal-binding</keyword>
<evidence type="ECO:0000256" key="4">
    <source>
        <dbReference type="SAM" id="Phobius"/>
    </source>
</evidence>
<protein>
    <recommendedName>
        <fullName evidence="5">Cytochrome c domain-containing protein</fullName>
    </recommendedName>
</protein>
<dbReference type="GO" id="GO:0046872">
    <property type="term" value="F:metal ion binding"/>
    <property type="evidence" value="ECO:0007669"/>
    <property type="project" value="UniProtKB-KW"/>
</dbReference>
<feature type="transmembrane region" description="Helical" evidence="4">
    <location>
        <begin position="6"/>
        <end position="28"/>
    </location>
</feature>